<evidence type="ECO:0000313" key="1">
    <source>
        <dbReference type="EMBL" id="MBB5337628.1"/>
    </source>
</evidence>
<proteinExistence type="predicted"/>
<sequence>MEVKKVIAKFKEIYSDYENHPQKEVIGFELNGGHCMTKSGIEKWEEFKSLDAEYNTNDEVQLIRNELRYKESIKNKY</sequence>
<dbReference type="AlphaFoldDB" id="A0A840USA3"/>
<accession>A0A840USA3</accession>
<gene>
    <name evidence="1" type="ORF">HNR32_002791</name>
</gene>
<keyword evidence="2" id="KW-1185">Reference proteome</keyword>
<reference evidence="1 2" key="1">
    <citation type="submission" date="2020-08" db="EMBL/GenBank/DDBJ databases">
        <title>Genomic Encyclopedia of Type Strains, Phase IV (KMG-IV): sequencing the most valuable type-strain genomes for metagenomic binning, comparative biology and taxonomic classification.</title>
        <authorList>
            <person name="Goeker M."/>
        </authorList>
    </citation>
    <scope>NUCLEOTIDE SEQUENCE [LARGE SCALE GENOMIC DNA]</scope>
    <source>
        <strain evidence="1 2">DSM 24661</strain>
    </source>
</reference>
<dbReference type="RefSeq" id="WP_183863575.1">
    <property type="nucleotide sequence ID" value="NZ_JACHFH010000071.1"/>
</dbReference>
<protein>
    <submittedName>
        <fullName evidence="1">Uncharacterized protein</fullName>
    </submittedName>
</protein>
<dbReference type="EMBL" id="JACHFH010000071">
    <property type="protein sequence ID" value="MBB5337628.1"/>
    <property type="molecule type" value="Genomic_DNA"/>
</dbReference>
<comment type="caution">
    <text evidence="1">The sequence shown here is derived from an EMBL/GenBank/DDBJ whole genome shotgun (WGS) entry which is preliminary data.</text>
</comment>
<name>A0A840USA3_9FIRM</name>
<evidence type="ECO:0000313" key="2">
    <source>
        <dbReference type="Proteomes" id="UP000559117"/>
    </source>
</evidence>
<dbReference type="Proteomes" id="UP000559117">
    <property type="component" value="Unassembled WGS sequence"/>
</dbReference>
<organism evidence="1 2">
    <name type="scientific">Pectinatus brassicae</name>
    <dbReference type="NCBI Taxonomy" id="862415"/>
    <lineage>
        <taxon>Bacteria</taxon>
        <taxon>Bacillati</taxon>
        <taxon>Bacillota</taxon>
        <taxon>Negativicutes</taxon>
        <taxon>Selenomonadales</taxon>
        <taxon>Selenomonadaceae</taxon>
        <taxon>Pectinatus</taxon>
    </lineage>
</organism>